<comment type="caution">
    <text evidence="2">The sequence shown here is derived from an EMBL/GenBank/DDBJ whole genome shotgun (WGS) entry which is preliminary data.</text>
</comment>
<dbReference type="Proteomes" id="UP000290289">
    <property type="component" value="Chromosome 3"/>
</dbReference>
<gene>
    <name evidence="2" type="ORF">DVH24_038051</name>
</gene>
<reference evidence="2 3" key="1">
    <citation type="submission" date="2018-10" db="EMBL/GenBank/DDBJ databases">
        <title>A high-quality apple genome assembly.</title>
        <authorList>
            <person name="Hu J."/>
        </authorList>
    </citation>
    <scope>NUCLEOTIDE SEQUENCE [LARGE SCALE GENOMIC DNA]</scope>
    <source>
        <strain evidence="3">cv. HFTH1</strain>
        <tissue evidence="2">Young leaf</tissue>
    </source>
</reference>
<dbReference type="AlphaFoldDB" id="A0A498K915"/>
<dbReference type="EMBL" id="RDQH01000329">
    <property type="protein sequence ID" value="RXI03777.1"/>
    <property type="molecule type" value="Genomic_DNA"/>
</dbReference>
<name>A0A498K915_MALDO</name>
<dbReference type="Pfam" id="PF25019">
    <property type="entry name" value="LRR_R13L1-DRL21"/>
    <property type="match status" value="1"/>
</dbReference>
<organism evidence="2 3">
    <name type="scientific">Malus domestica</name>
    <name type="common">Apple</name>
    <name type="synonym">Pyrus malus</name>
    <dbReference type="NCBI Taxonomy" id="3750"/>
    <lineage>
        <taxon>Eukaryota</taxon>
        <taxon>Viridiplantae</taxon>
        <taxon>Streptophyta</taxon>
        <taxon>Embryophyta</taxon>
        <taxon>Tracheophyta</taxon>
        <taxon>Spermatophyta</taxon>
        <taxon>Magnoliopsida</taxon>
        <taxon>eudicotyledons</taxon>
        <taxon>Gunneridae</taxon>
        <taxon>Pentapetalae</taxon>
        <taxon>rosids</taxon>
        <taxon>fabids</taxon>
        <taxon>Rosales</taxon>
        <taxon>Rosaceae</taxon>
        <taxon>Amygdaloideae</taxon>
        <taxon>Maleae</taxon>
        <taxon>Malus</taxon>
    </lineage>
</organism>
<proteinExistence type="predicted"/>
<accession>A0A498K915</accession>
<evidence type="ECO:0000259" key="1">
    <source>
        <dbReference type="Pfam" id="PF25019"/>
    </source>
</evidence>
<keyword evidence="3" id="KW-1185">Reference proteome</keyword>
<protein>
    <recommendedName>
        <fullName evidence="1">R13L1/DRL21-like LRR repeat region domain-containing protein</fullName>
    </recommendedName>
</protein>
<feature type="domain" description="R13L1/DRL21-like LRR repeat region" evidence="1">
    <location>
        <begin position="24"/>
        <end position="83"/>
    </location>
</feature>
<sequence>MPPQLGRLMNLQSLTNFVVSRERIRELEFLLHLRGTLCLSRSENMIDVEDARRVNLKFKGRLDSLVLKWSDSSYVREMESDVLYML</sequence>
<evidence type="ECO:0000313" key="3">
    <source>
        <dbReference type="Proteomes" id="UP000290289"/>
    </source>
</evidence>
<dbReference type="InterPro" id="IPR056789">
    <property type="entry name" value="LRR_R13L1-DRL21"/>
</dbReference>
<evidence type="ECO:0000313" key="2">
    <source>
        <dbReference type="EMBL" id="RXI03777.1"/>
    </source>
</evidence>